<dbReference type="RefSeq" id="WP_163496798.1">
    <property type="nucleotide sequence ID" value="NZ_CP048711.1"/>
</dbReference>
<dbReference type="Pfam" id="PF01527">
    <property type="entry name" value="HTH_Tnp_1"/>
    <property type="match status" value="1"/>
</dbReference>
<gene>
    <name evidence="4" type="ORF">G3T16_20220</name>
</gene>
<sequence>MKKSRFSDSQILAVLKQHEAGVPVADLAREHNVSTALIYQWRAKFGGMDASLMTRLKELEAENARLKKMYAEERIKAELRQEALEGKFVRPSQRREMARKGVAKHGISVRLACVVYGISETCYRYQAKLDGENALIADWLLRLTQTHKRWGFGLCFLYLRNVKGYPWNHKRVYRIYRQLELNLRIKPKRRIRRDYPGELDVPTAPNQVWSMDFMSDQLDSGKSFRTFNVIDDYNREGLGIEVDLSLPASRVIRALEQIIEWRGKPAALRCDNGPEYISQSLVAWANKNRITLIYIQPGKPTQNAYVERFNRTARHEWLDLHEFSSVAHAQLLATQWLWEYNNERPNTAIGGIPPARLLQAA</sequence>
<dbReference type="AlphaFoldDB" id="A0A6C0U5H8"/>
<dbReference type="PROSITE" id="PS50994">
    <property type="entry name" value="INTEGRASE"/>
    <property type="match status" value="1"/>
</dbReference>
<evidence type="ECO:0000259" key="3">
    <source>
        <dbReference type="PROSITE" id="PS50994"/>
    </source>
</evidence>
<dbReference type="InterPro" id="IPR048020">
    <property type="entry name" value="Transpos_IS3"/>
</dbReference>
<dbReference type="KEGG" id="kim:G3T16_20220"/>
<dbReference type="NCBIfam" id="NF033516">
    <property type="entry name" value="transpos_IS3"/>
    <property type="match status" value="1"/>
</dbReference>
<dbReference type="SUPFAM" id="SSF53098">
    <property type="entry name" value="Ribonuclease H-like"/>
    <property type="match status" value="1"/>
</dbReference>
<dbReference type="PANTHER" id="PTHR47515:SF2">
    <property type="entry name" value="INTEGRASE CORE DOMAIN PROTEIN"/>
    <property type="match status" value="1"/>
</dbReference>
<evidence type="ECO:0000313" key="4">
    <source>
        <dbReference type="EMBL" id="QIB67371.1"/>
    </source>
</evidence>
<dbReference type="GO" id="GO:0004803">
    <property type="term" value="F:transposase activity"/>
    <property type="evidence" value="ECO:0007669"/>
    <property type="project" value="InterPro"/>
</dbReference>
<evidence type="ECO:0000256" key="1">
    <source>
        <dbReference type="ARBA" id="ARBA00009964"/>
    </source>
</evidence>
<name>A0A6C0U5H8_9GAMM</name>
<protein>
    <submittedName>
        <fullName evidence="4">IS3 family transposase</fullName>
    </submittedName>
</protein>
<comment type="similarity">
    <text evidence="1">Belongs to the transposase 8 family.</text>
</comment>
<dbReference type="GO" id="GO:0006313">
    <property type="term" value="P:DNA transposition"/>
    <property type="evidence" value="ECO:0007669"/>
    <property type="project" value="InterPro"/>
</dbReference>
<dbReference type="Proteomes" id="UP000477680">
    <property type="component" value="Chromosome"/>
</dbReference>
<dbReference type="EMBL" id="CP048711">
    <property type="protein sequence ID" value="QIB67371.1"/>
    <property type="molecule type" value="Genomic_DNA"/>
</dbReference>
<dbReference type="InterPro" id="IPR012337">
    <property type="entry name" value="RNaseH-like_sf"/>
</dbReference>
<dbReference type="Pfam" id="PF13683">
    <property type="entry name" value="rve_3"/>
    <property type="match status" value="1"/>
</dbReference>
<evidence type="ECO:0000313" key="5">
    <source>
        <dbReference type="Proteomes" id="UP000477680"/>
    </source>
</evidence>
<dbReference type="SUPFAM" id="SSF46689">
    <property type="entry name" value="Homeodomain-like"/>
    <property type="match status" value="1"/>
</dbReference>
<evidence type="ECO:0000256" key="2">
    <source>
        <dbReference type="SAM" id="Coils"/>
    </source>
</evidence>
<dbReference type="InterPro" id="IPR036397">
    <property type="entry name" value="RNaseH_sf"/>
</dbReference>
<dbReference type="PANTHER" id="PTHR47515">
    <property type="entry name" value="LOW CALCIUM RESPONSE LOCUS PROTEIN T"/>
    <property type="match status" value="1"/>
</dbReference>
<accession>A0A6C0U5H8</accession>
<dbReference type="InterPro" id="IPR001584">
    <property type="entry name" value="Integrase_cat-core"/>
</dbReference>
<dbReference type="InterPro" id="IPR009057">
    <property type="entry name" value="Homeodomain-like_sf"/>
</dbReference>
<dbReference type="GO" id="GO:0015074">
    <property type="term" value="P:DNA integration"/>
    <property type="evidence" value="ECO:0007669"/>
    <property type="project" value="InterPro"/>
</dbReference>
<organism evidence="4 5">
    <name type="scientific">Kineobactrum salinum</name>
    <dbReference type="NCBI Taxonomy" id="2708301"/>
    <lineage>
        <taxon>Bacteria</taxon>
        <taxon>Pseudomonadati</taxon>
        <taxon>Pseudomonadota</taxon>
        <taxon>Gammaproteobacteria</taxon>
        <taxon>Cellvibrionales</taxon>
        <taxon>Halieaceae</taxon>
        <taxon>Kineobactrum</taxon>
    </lineage>
</organism>
<proteinExistence type="inferred from homology"/>
<dbReference type="GO" id="GO:0003677">
    <property type="term" value="F:DNA binding"/>
    <property type="evidence" value="ECO:0007669"/>
    <property type="project" value="InterPro"/>
</dbReference>
<feature type="coiled-coil region" evidence="2">
    <location>
        <begin position="49"/>
        <end position="76"/>
    </location>
</feature>
<reference evidence="4 5" key="1">
    <citation type="submission" date="2020-02" db="EMBL/GenBank/DDBJ databases">
        <title>Genome sequencing for Kineobactrum sp. M2.</title>
        <authorList>
            <person name="Park S.-J."/>
        </authorList>
    </citation>
    <scope>NUCLEOTIDE SEQUENCE [LARGE SCALE GENOMIC DNA]</scope>
    <source>
        <strain evidence="4 5">M2</strain>
    </source>
</reference>
<dbReference type="InterPro" id="IPR002514">
    <property type="entry name" value="Transposase_8"/>
</dbReference>
<feature type="domain" description="Integrase catalytic" evidence="3">
    <location>
        <begin position="201"/>
        <end position="361"/>
    </location>
</feature>
<keyword evidence="2" id="KW-0175">Coiled coil</keyword>
<dbReference type="Gene3D" id="3.30.420.10">
    <property type="entry name" value="Ribonuclease H-like superfamily/Ribonuclease H"/>
    <property type="match status" value="1"/>
</dbReference>
<keyword evidence="5" id="KW-1185">Reference proteome</keyword>